<dbReference type="GO" id="GO:0005886">
    <property type="term" value="C:plasma membrane"/>
    <property type="evidence" value="ECO:0007669"/>
    <property type="project" value="UniProtKB-SubCell"/>
</dbReference>
<keyword evidence="8" id="KW-1185">Reference proteome</keyword>
<feature type="transmembrane region" description="Helical" evidence="6">
    <location>
        <begin position="114"/>
        <end position="133"/>
    </location>
</feature>
<feature type="transmembrane region" description="Helical" evidence="6">
    <location>
        <begin position="210"/>
        <end position="229"/>
    </location>
</feature>
<feature type="transmembrane region" description="Helical" evidence="6">
    <location>
        <begin position="88"/>
        <end position="107"/>
    </location>
</feature>
<reference evidence="7 8" key="1">
    <citation type="submission" date="2018-08" db="EMBL/GenBank/DDBJ databases">
        <title>Genomic Encyclopedia of Archaeal and Bacterial Type Strains, Phase II (KMG-II): from individual species to whole genera.</title>
        <authorList>
            <person name="Goeker M."/>
        </authorList>
    </citation>
    <scope>NUCLEOTIDE SEQUENCE [LARGE SCALE GENOMIC DNA]</scope>
    <source>
        <strain evidence="7 8">DSM 582</strain>
    </source>
</reference>
<feature type="transmembrane region" description="Helical" evidence="6">
    <location>
        <begin position="64"/>
        <end position="82"/>
    </location>
</feature>
<dbReference type="PANTHER" id="PTHR30482">
    <property type="entry name" value="HIGH-AFFINITY BRANCHED-CHAIN AMINO ACID TRANSPORT SYSTEM PERMEASE"/>
    <property type="match status" value="1"/>
</dbReference>
<keyword evidence="5 6" id="KW-0472">Membrane</keyword>
<feature type="transmembrane region" description="Helical" evidence="6">
    <location>
        <begin position="159"/>
        <end position="178"/>
    </location>
</feature>
<dbReference type="Pfam" id="PF02653">
    <property type="entry name" value="BPD_transp_2"/>
    <property type="match status" value="1"/>
</dbReference>
<sequence length="332" mass="35182">MRSMFRNGNLAIVLIVVAALILPALLSSGYQLRMVSIIWVFALLAMGFNLLYGITGQISMAQQAFFAIGAYGFAMLQARLGWSPFAALPAAVLIVAGVAAVIGLPLLRLRTHYLAMATLAFSLMMVGLTNRWVEFTGGSAGIQIPTITMGDWSMSRAGLYYTLVIVAAIGLVIHNFIISGHLGRAMQAVRDDETGAESLGVNVTAVKLRVFVLAAVYAAVGGIGFGLVSRQVNPSFGEFPVIVSLLTIAVVGGLGTRFGPVIGAIVVVLAPQALARFGELETLIYGLCLGVFLIFLPNGLSGVMERWGTRLFRSRPPARQPVAKNVVEGGAR</sequence>
<evidence type="ECO:0000256" key="3">
    <source>
        <dbReference type="ARBA" id="ARBA00022692"/>
    </source>
</evidence>
<comment type="subcellular location">
    <subcellularLocation>
        <location evidence="1">Cell membrane</location>
        <topology evidence="1">Multi-pass membrane protein</topology>
    </subcellularLocation>
</comment>
<dbReference type="Proteomes" id="UP000256794">
    <property type="component" value="Unassembled WGS sequence"/>
</dbReference>
<keyword evidence="4 6" id="KW-1133">Transmembrane helix</keyword>
<comment type="caution">
    <text evidence="7">The sequence shown here is derived from an EMBL/GenBank/DDBJ whole genome shotgun (WGS) entry which is preliminary data.</text>
</comment>
<evidence type="ECO:0000256" key="4">
    <source>
        <dbReference type="ARBA" id="ARBA00022989"/>
    </source>
</evidence>
<evidence type="ECO:0000256" key="6">
    <source>
        <dbReference type="SAM" id="Phobius"/>
    </source>
</evidence>
<protein>
    <submittedName>
        <fullName evidence="7">Amino acid/amide ABC transporter membrane protein 2 (HAAT family)</fullName>
    </submittedName>
</protein>
<organism evidence="7 8">
    <name type="scientific">Paracoccus versutus</name>
    <name type="common">Thiobacillus versutus</name>
    <dbReference type="NCBI Taxonomy" id="34007"/>
    <lineage>
        <taxon>Bacteria</taxon>
        <taxon>Pseudomonadati</taxon>
        <taxon>Pseudomonadota</taxon>
        <taxon>Alphaproteobacteria</taxon>
        <taxon>Rhodobacterales</taxon>
        <taxon>Paracoccaceae</taxon>
        <taxon>Paracoccus</taxon>
    </lineage>
</organism>
<proteinExistence type="predicted"/>
<evidence type="ECO:0000256" key="5">
    <source>
        <dbReference type="ARBA" id="ARBA00023136"/>
    </source>
</evidence>
<evidence type="ECO:0000313" key="7">
    <source>
        <dbReference type="EMBL" id="REG46430.1"/>
    </source>
</evidence>
<keyword evidence="3 6" id="KW-0812">Transmembrane</keyword>
<evidence type="ECO:0000256" key="1">
    <source>
        <dbReference type="ARBA" id="ARBA00004651"/>
    </source>
</evidence>
<keyword evidence="2" id="KW-1003">Cell membrane</keyword>
<dbReference type="CDD" id="cd06581">
    <property type="entry name" value="TM_PBP1_LivM_like"/>
    <property type="match status" value="1"/>
</dbReference>
<feature type="transmembrane region" description="Helical" evidence="6">
    <location>
        <begin position="282"/>
        <end position="300"/>
    </location>
</feature>
<dbReference type="AlphaFoldDB" id="A0AAQ0HH37"/>
<evidence type="ECO:0000313" key="8">
    <source>
        <dbReference type="Proteomes" id="UP000256794"/>
    </source>
</evidence>
<feature type="transmembrane region" description="Helical" evidence="6">
    <location>
        <begin position="37"/>
        <end position="55"/>
    </location>
</feature>
<dbReference type="GO" id="GO:0015658">
    <property type="term" value="F:branched-chain amino acid transmembrane transporter activity"/>
    <property type="evidence" value="ECO:0007669"/>
    <property type="project" value="InterPro"/>
</dbReference>
<dbReference type="InterPro" id="IPR001851">
    <property type="entry name" value="ABC_transp_permease"/>
</dbReference>
<feature type="transmembrane region" description="Helical" evidence="6">
    <location>
        <begin position="241"/>
        <end position="270"/>
    </location>
</feature>
<name>A0AAQ0HH37_PARVE</name>
<dbReference type="EMBL" id="QUMX01000015">
    <property type="protein sequence ID" value="REG46430.1"/>
    <property type="molecule type" value="Genomic_DNA"/>
</dbReference>
<accession>A0AAQ0HH37</accession>
<evidence type="ECO:0000256" key="2">
    <source>
        <dbReference type="ARBA" id="ARBA00022475"/>
    </source>
</evidence>
<gene>
    <name evidence="7" type="ORF">ATH84_101547</name>
</gene>
<dbReference type="PANTHER" id="PTHR30482:SF10">
    <property type="entry name" value="HIGH-AFFINITY BRANCHED-CHAIN AMINO ACID TRANSPORT PROTEIN BRAE"/>
    <property type="match status" value="1"/>
</dbReference>
<dbReference type="InterPro" id="IPR043428">
    <property type="entry name" value="LivM-like"/>
</dbReference>